<feature type="signal peptide" evidence="1">
    <location>
        <begin position="1"/>
        <end position="23"/>
    </location>
</feature>
<proteinExistence type="predicted"/>
<evidence type="ECO:0000256" key="1">
    <source>
        <dbReference type="SAM" id="SignalP"/>
    </source>
</evidence>
<reference evidence="2 3" key="1">
    <citation type="submission" date="2019-11" db="EMBL/GenBank/DDBJ databases">
        <authorList>
            <person name="He Y."/>
        </authorList>
    </citation>
    <scope>NUCLEOTIDE SEQUENCE [LARGE SCALE GENOMIC DNA]</scope>
    <source>
        <strain evidence="2 3">SCSIO 58843</strain>
    </source>
</reference>
<evidence type="ECO:0008006" key="4">
    <source>
        <dbReference type="Google" id="ProtNLM"/>
    </source>
</evidence>
<sequence>MHRIPARTALLAGAALVLTASLAGCSDDDDTAEARTVAAPSAVCDAAVDLGAAFGAAPEEPDAFPAFAEDTLVPIGEAFAGAFDGDDELGAAASTLATAFEEIAETGDPSALESDDVVDAQATLGQKVHDDCDLAPVDVTAVDYAYEGVPTELRAGRTSFAMTNEGVEEHEMVLFRLNDGVDPVPFPELMERGEEAMADLTFTGVAFGAPGTTSYAAVDLEPGTYYLVCFIPVGGGEDGPPHFMEGMQHTITVS</sequence>
<dbReference type="InterPro" id="IPR008972">
    <property type="entry name" value="Cupredoxin"/>
</dbReference>
<name>A0A5Q2RJ79_9ACTN</name>
<keyword evidence="1" id="KW-0732">Signal</keyword>
<dbReference type="PROSITE" id="PS51257">
    <property type="entry name" value="PROKAR_LIPOPROTEIN"/>
    <property type="match status" value="1"/>
</dbReference>
<protein>
    <recommendedName>
        <fullName evidence="4">Blue (type 1) copper domain-containing protein</fullName>
    </recommendedName>
</protein>
<dbReference type="AlphaFoldDB" id="A0A5Q2RJ79"/>
<dbReference type="Gene3D" id="2.60.40.420">
    <property type="entry name" value="Cupredoxins - blue copper proteins"/>
    <property type="match status" value="1"/>
</dbReference>
<dbReference type="KEGG" id="atq:GH723_17950"/>
<dbReference type="RefSeq" id="WP_153760931.1">
    <property type="nucleotide sequence ID" value="NZ_CP045851.1"/>
</dbReference>
<organism evidence="2 3">
    <name type="scientific">Actinomarinicola tropica</name>
    <dbReference type="NCBI Taxonomy" id="2789776"/>
    <lineage>
        <taxon>Bacteria</taxon>
        <taxon>Bacillati</taxon>
        <taxon>Actinomycetota</taxon>
        <taxon>Acidimicrobiia</taxon>
        <taxon>Acidimicrobiales</taxon>
        <taxon>Iamiaceae</taxon>
        <taxon>Actinomarinicola</taxon>
    </lineage>
</organism>
<gene>
    <name evidence="2" type="ORF">GH723_17950</name>
</gene>
<dbReference type="EMBL" id="CP045851">
    <property type="protein sequence ID" value="QGG96829.1"/>
    <property type="molecule type" value="Genomic_DNA"/>
</dbReference>
<dbReference type="Proteomes" id="UP000334019">
    <property type="component" value="Chromosome"/>
</dbReference>
<evidence type="ECO:0000313" key="2">
    <source>
        <dbReference type="EMBL" id="QGG96829.1"/>
    </source>
</evidence>
<evidence type="ECO:0000313" key="3">
    <source>
        <dbReference type="Proteomes" id="UP000334019"/>
    </source>
</evidence>
<feature type="chain" id="PRO_5039310884" description="Blue (type 1) copper domain-containing protein" evidence="1">
    <location>
        <begin position="24"/>
        <end position="254"/>
    </location>
</feature>
<keyword evidence="3" id="KW-1185">Reference proteome</keyword>
<accession>A0A5Q2RJ79</accession>
<dbReference type="SUPFAM" id="SSF49503">
    <property type="entry name" value="Cupredoxins"/>
    <property type="match status" value="1"/>
</dbReference>